<feature type="compositionally biased region" description="Basic residues" evidence="1">
    <location>
        <begin position="434"/>
        <end position="447"/>
    </location>
</feature>
<feature type="region of interest" description="Disordered" evidence="1">
    <location>
        <begin position="117"/>
        <end position="278"/>
    </location>
</feature>
<feature type="compositionally biased region" description="Polar residues" evidence="1">
    <location>
        <begin position="536"/>
        <end position="553"/>
    </location>
</feature>
<feature type="compositionally biased region" description="Polar residues" evidence="1">
    <location>
        <begin position="459"/>
        <end position="475"/>
    </location>
</feature>
<feature type="compositionally biased region" description="Polar residues" evidence="1">
    <location>
        <begin position="213"/>
        <end position="223"/>
    </location>
</feature>
<feature type="compositionally biased region" description="Polar residues" evidence="1">
    <location>
        <begin position="562"/>
        <end position="574"/>
    </location>
</feature>
<sequence length="574" mass="64105">MIDLGVAARRRQSAPEREDQLQIEEANSELVNVLLNNFKTIHEDDSSSSGSSKRSHHELLEDKEKAMNENFILPADSFELLPLSNRRISEAPSSRHPQSFTNSLRKYSEPSFEALNVRSRNNNNGGGGGNISRRRDSTSSTSMRRIHSTNDTGHHFQRRSSAYYLRDRHRRNSPLSITQSKPEFPFEKSKSEDRKQYPRHFRKDTVVDDDQQPCCSKSLQPSSKDIEVGNIEKVEDESSQRSSNVVLRKIDKLNHPKNDETTTPTNAEDDPDKQGGEDLKGKITKFLEELIDKHPETLDVIESVRQNRLGRSSHGSGGGGSVGGGGGGTFHSSDRATTIPIRSSRQRAAINPAQPNTINNTFSANLRDGTHVAYDHEDTTEGAIHSFQDEHGTWWTYTFSDQGTGVAHPLGSTRAINELFSERMLEETVPYTRPKNRSGGIRHRRHASAAGVVDEYRASKSSKATNNRRSESLTNDKGGYSAVTYIDSRPENENNIADLEKINDDNEQSSPGQMVIVEHGIGRRAKRRRRRRPRVHSSSSEEGGNDYISQRPTNVFHPVVAPSTSNSTQAGDNS</sequence>
<reference evidence="3" key="1">
    <citation type="submission" date="2022-11" db="UniProtKB">
        <authorList>
            <consortium name="WormBaseParasite"/>
        </authorList>
    </citation>
    <scope>IDENTIFICATION</scope>
</reference>
<feature type="region of interest" description="Disordered" evidence="1">
    <location>
        <begin position="308"/>
        <end position="343"/>
    </location>
</feature>
<feature type="compositionally biased region" description="Basic residues" evidence="1">
    <location>
        <begin position="522"/>
        <end position="535"/>
    </location>
</feature>
<evidence type="ECO:0000313" key="3">
    <source>
        <dbReference type="WBParaSite" id="PSU_v2.g10566.t1"/>
    </source>
</evidence>
<feature type="compositionally biased region" description="Gly residues" evidence="1">
    <location>
        <begin position="315"/>
        <end position="329"/>
    </location>
</feature>
<feature type="compositionally biased region" description="Basic and acidic residues" evidence="1">
    <location>
        <begin position="184"/>
        <end position="196"/>
    </location>
</feature>
<feature type="region of interest" description="Disordered" evidence="1">
    <location>
        <begin position="1"/>
        <end position="20"/>
    </location>
</feature>
<accession>A0A914XTH3</accession>
<feature type="region of interest" description="Disordered" evidence="1">
    <location>
        <begin position="501"/>
        <end position="574"/>
    </location>
</feature>
<feature type="compositionally biased region" description="Basic and acidic residues" evidence="1">
    <location>
        <begin position="248"/>
        <end position="260"/>
    </location>
</feature>
<feature type="region of interest" description="Disordered" evidence="1">
    <location>
        <begin position="431"/>
        <end position="482"/>
    </location>
</feature>
<protein>
    <submittedName>
        <fullName evidence="3">Uncharacterized protein</fullName>
    </submittedName>
</protein>
<dbReference type="AlphaFoldDB" id="A0A914XTH3"/>
<evidence type="ECO:0000313" key="2">
    <source>
        <dbReference type="Proteomes" id="UP000887577"/>
    </source>
</evidence>
<evidence type="ECO:0000256" key="1">
    <source>
        <dbReference type="SAM" id="MobiDB-lite"/>
    </source>
</evidence>
<name>A0A914XTH3_9BILA</name>
<organism evidence="2 3">
    <name type="scientific">Panagrolaimus superbus</name>
    <dbReference type="NCBI Taxonomy" id="310955"/>
    <lineage>
        <taxon>Eukaryota</taxon>
        <taxon>Metazoa</taxon>
        <taxon>Ecdysozoa</taxon>
        <taxon>Nematoda</taxon>
        <taxon>Chromadorea</taxon>
        <taxon>Rhabditida</taxon>
        <taxon>Tylenchina</taxon>
        <taxon>Panagrolaimomorpha</taxon>
        <taxon>Panagrolaimoidea</taxon>
        <taxon>Panagrolaimidae</taxon>
        <taxon>Panagrolaimus</taxon>
    </lineage>
</organism>
<dbReference type="Proteomes" id="UP000887577">
    <property type="component" value="Unplaced"/>
</dbReference>
<keyword evidence="2" id="KW-1185">Reference proteome</keyword>
<proteinExistence type="predicted"/>
<dbReference type="WBParaSite" id="PSU_v2.g10566.t1">
    <property type="protein sequence ID" value="PSU_v2.g10566.t1"/>
    <property type="gene ID" value="PSU_v2.g10566"/>
</dbReference>
<feature type="compositionally biased region" description="Basic and acidic residues" evidence="1">
    <location>
        <begin position="224"/>
        <end position="239"/>
    </location>
</feature>